<name>A0A2G5FS13_9PSED</name>
<comment type="caution">
    <text evidence="4">The sequence shown here is derived from an EMBL/GenBank/DDBJ whole genome shotgun (WGS) entry which is preliminary data.</text>
</comment>
<evidence type="ECO:0000256" key="1">
    <source>
        <dbReference type="ARBA" id="ARBA00022553"/>
    </source>
</evidence>
<feature type="domain" description="Response regulatory" evidence="3">
    <location>
        <begin position="174"/>
        <end position="290"/>
    </location>
</feature>
<evidence type="ECO:0000259" key="3">
    <source>
        <dbReference type="PROSITE" id="PS50110"/>
    </source>
</evidence>
<dbReference type="SMART" id="SM00448">
    <property type="entry name" value="REC"/>
    <property type="match status" value="2"/>
</dbReference>
<dbReference type="InterPro" id="IPR001789">
    <property type="entry name" value="Sig_transdc_resp-reg_receiver"/>
</dbReference>
<dbReference type="AlphaFoldDB" id="A0A2G5FS13"/>
<dbReference type="GO" id="GO:0000160">
    <property type="term" value="P:phosphorelay signal transduction system"/>
    <property type="evidence" value="ECO:0007669"/>
    <property type="project" value="InterPro"/>
</dbReference>
<proteinExistence type="predicted"/>
<dbReference type="Gene3D" id="1.10.287.130">
    <property type="match status" value="1"/>
</dbReference>
<evidence type="ECO:0000313" key="5">
    <source>
        <dbReference type="Proteomes" id="UP000229504"/>
    </source>
</evidence>
<dbReference type="EMBL" id="NIQU01000002">
    <property type="protein sequence ID" value="PIA70786.1"/>
    <property type="molecule type" value="Genomic_DNA"/>
</dbReference>
<keyword evidence="1 2" id="KW-0597">Phosphoprotein</keyword>
<gene>
    <name evidence="4" type="ORF">CDO35_07295</name>
</gene>
<dbReference type="PANTHER" id="PTHR44591:SF3">
    <property type="entry name" value="RESPONSE REGULATORY DOMAIN-CONTAINING PROTEIN"/>
    <property type="match status" value="1"/>
</dbReference>
<accession>A0A2G5FS13</accession>
<evidence type="ECO:0000313" key="4">
    <source>
        <dbReference type="EMBL" id="PIA70786.1"/>
    </source>
</evidence>
<dbReference type="Pfam" id="PF00072">
    <property type="entry name" value="Response_reg"/>
    <property type="match status" value="2"/>
</dbReference>
<dbReference type="Gene3D" id="3.30.565.10">
    <property type="entry name" value="Histidine kinase-like ATPase, C-terminal domain"/>
    <property type="match status" value="1"/>
</dbReference>
<sequence length="508" mass="56746">MPSVTIRCLNPINGRALHRCGRQHEWRCLNMSVQDSTLLVVDSDPALTRALVEELQRQGFSQVLQANDVNAAVQLLQHKPISLVLSEQNLNGSTGLTLFERMRSDERLAEIPFVLMSSAMQRQDVQRAIQLGIRDLLVKPFTTQRLLERIQRSLQSDDLPARSSTQAEGEERASILVVDDTPENLQLLAGLFRDQFKVKLAHNGEKAISICHSDNPPDLILLDVMMPDMDGFEVARRLRQHHASEHIPIIFVTALNDERSREHGLSHGAVDYVFKPIDPALLRIRVRNLMRHVEHRRQLQADLDQLLELAALRADMLHLVKHELQQPLNESGEVLRALARSGLTPVQVQEVQRAAQSMQQMKELLDIASEQLSLGAGQRELQPESIRLNPLLRELIAELRQRYGDQGVDIQLETALGSSATVLADSGLCHALFYRVLRHAHQACPMGSQLSLVMIDESPVQVKLVLPSRPQSSKPLAAARAMAHALGGDIQHGDEGGSYSIRVNLPRA</sequence>
<dbReference type="PANTHER" id="PTHR44591">
    <property type="entry name" value="STRESS RESPONSE REGULATOR PROTEIN 1"/>
    <property type="match status" value="1"/>
</dbReference>
<organism evidence="4 5">
    <name type="scientific">Pseudomonas sediminis</name>
    <dbReference type="NCBI Taxonomy" id="1691904"/>
    <lineage>
        <taxon>Bacteria</taxon>
        <taxon>Pseudomonadati</taxon>
        <taxon>Pseudomonadota</taxon>
        <taxon>Gammaproteobacteria</taxon>
        <taxon>Pseudomonadales</taxon>
        <taxon>Pseudomonadaceae</taxon>
        <taxon>Pseudomonas</taxon>
    </lineage>
</organism>
<dbReference type="InterPro" id="IPR050595">
    <property type="entry name" value="Bact_response_regulator"/>
</dbReference>
<dbReference type="InterPro" id="IPR036890">
    <property type="entry name" value="HATPase_C_sf"/>
</dbReference>
<reference evidence="5" key="1">
    <citation type="submission" date="2017-06" db="EMBL/GenBank/DDBJ databases">
        <authorList>
            <person name="Rastogi G."/>
            <person name="Vaishampayan P."/>
            <person name="Seuylemezian A."/>
        </authorList>
    </citation>
    <scope>NUCLEOTIDE SEQUENCE [LARGE SCALE GENOMIC DNA]</scope>
    <source>
        <strain evidence="5">PI11</strain>
    </source>
</reference>
<dbReference type="PROSITE" id="PS50110">
    <property type="entry name" value="RESPONSE_REGULATORY"/>
    <property type="match status" value="2"/>
</dbReference>
<dbReference type="Gene3D" id="3.40.50.2300">
    <property type="match status" value="2"/>
</dbReference>
<comment type="caution">
    <text evidence="2">Lacks conserved residue(s) required for the propagation of feature annotation.</text>
</comment>
<feature type="domain" description="Response regulatory" evidence="3">
    <location>
        <begin position="37"/>
        <end position="154"/>
    </location>
</feature>
<dbReference type="Proteomes" id="UP000229504">
    <property type="component" value="Unassembled WGS sequence"/>
</dbReference>
<dbReference type="SUPFAM" id="SSF52172">
    <property type="entry name" value="CheY-like"/>
    <property type="match status" value="2"/>
</dbReference>
<protein>
    <recommendedName>
        <fullName evidence="3">Response regulatory domain-containing protein</fullName>
    </recommendedName>
</protein>
<feature type="modified residue" description="4-aspartylphosphate" evidence="2">
    <location>
        <position position="223"/>
    </location>
</feature>
<evidence type="ECO:0000256" key="2">
    <source>
        <dbReference type="PROSITE-ProRule" id="PRU00169"/>
    </source>
</evidence>
<dbReference type="InterPro" id="IPR011006">
    <property type="entry name" value="CheY-like_superfamily"/>
</dbReference>